<gene>
    <name evidence="1" type="ORF">ILEXP_LOCUS37600</name>
</gene>
<protein>
    <submittedName>
        <fullName evidence="1">Uncharacterized protein</fullName>
    </submittedName>
</protein>
<keyword evidence="2" id="KW-1185">Reference proteome</keyword>
<dbReference type="EMBL" id="CAUOFW020005046">
    <property type="protein sequence ID" value="CAK9168259.1"/>
    <property type="molecule type" value="Genomic_DNA"/>
</dbReference>
<reference evidence="1 2" key="1">
    <citation type="submission" date="2024-02" db="EMBL/GenBank/DDBJ databases">
        <authorList>
            <person name="Vignale AGUSTIN F."/>
            <person name="Sosa J E."/>
            <person name="Modenutti C."/>
        </authorList>
    </citation>
    <scope>NUCLEOTIDE SEQUENCE [LARGE SCALE GENOMIC DNA]</scope>
</reference>
<dbReference type="Proteomes" id="UP001642360">
    <property type="component" value="Unassembled WGS sequence"/>
</dbReference>
<dbReference type="AlphaFoldDB" id="A0ABC8TFN9"/>
<sequence>MSDSQYPTLHFCNNNLILLWGVTQKGYPNQAHGIENIANHAFNENHFMVLKDDGVVDIW</sequence>
<organism evidence="1 2">
    <name type="scientific">Ilex paraguariensis</name>
    <name type="common">yerba mate</name>
    <dbReference type="NCBI Taxonomy" id="185542"/>
    <lineage>
        <taxon>Eukaryota</taxon>
        <taxon>Viridiplantae</taxon>
        <taxon>Streptophyta</taxon>
        <taxon>Embryophyta</taxon>
        <taxon>Tracheophyta</taxon>
        <taxon>Spermatophyta</taxon>
        <taxon>Magnoliopsida</taxon>
        <taxon>eudicotyledons</taxon>
        <taxon>Gunneridae</taxon>
        <taxon>Pentapetalae</taxon>
        <taxon>asterids</taxon>
        <taxon>campanulids</taxon>
        <taxon>Aquifoliales</taxon>
        <taxon>Aquifoliaceae</taxon>
        <taxon>Ilex</taxon>
    </lineage>
</organism>
<comment type="caution">
    <text evidence="1">The sequence shown here is derived from an EMBL/GenBank/DDBJ whole genome shotgun (WGS) entry which is preliminary data.</text>
</comment>
<accession>A0ABC8TFN9</accession>
<evidence type="ECO:0000313" key="1">
    <source>
        <dbReference type="EMBL" id="CAK9168259.1"/>
    </source>
</evidence>
<name>A0ABC8TFN9_9AQUA</name>
<evidence type="ECO:0000313" key="2">
    <source>
        <dbReference type="Proteomes" id="UP001642360"/>
    </source>
</evidence>
<proteinExistence type="predicted"/>